<dbReference type="AlphaFoldDB" id="A0A1F8GFP3"/>
<gene>
    <name evidence="1" type="ORF">A3A13_02200</name>
</gene>
<reference evidence="1 2" key="1">
    <citation type="journal article" date="2016" name="Nat. Commun.">
        <title>Thousands of microbial genomes shed light on interconnected biogeochemical processes in an aquifer system.</title>
        <authorList>
            <person name="Anantharaman K."/>
            <person name="Brown C.T."/>
            <person name="Hug L.A."/>
            <person name="Sharon I."/>
            <person name="Castelle C.J."/>
            <person name="Probst A.J."/>
            <person name="Thomas B.C."/>
            <person name="Singh A."/>
            <person name="Wilkins M.J."/>
            <person name="Karaoz U."/>
            <person name="Brodie E.L."/>
            <person name="Williams K.H."/>
            <person name="Hubbard S.S."/>
            <person name="Banfield J.F."/>
        </authorList>
    </citation>
    <scope>NUCLEOTIDE SEQUENCE [LARGE SCALE GENOMIC DNA]</scope>
</reference>
<dbReference type="EMBL" id="MGKJ01000014">
    <property type="protein sequence ID" value="OGN23880.1"/>
    <property type="molecule type" value="Genomic_DNA"/>
</dbReference>
<proteinExistence type="predicted"/>
<protein>
    <submittedName>
        <fullName evidence="1">Uncharacterized protein</fullName>
    </submittedName>
</protein>
<comment type="caution">
    <text evidence="1">The sequence shown here is derived from an EMBL/GenBank/DDBJ whole genome shotgun (WGS) entry which is preliminary data.</text>
</comment>
<evidence type="ECO:0000313" key="1">
    <source>
        <dbReference type="EMBL" id="OGN23880.1"/>
    </source>
</evidence>
<sequence>MLRHRTSRVIINGNPGSFLDLEEGDFVREGDPEFKDGRYIGRPLIVTKLTSNERLAYAQRTQQNKANIFQRLASRIFG</sequence>
<dbReference type="Proteomes" id="UP000178911">
    <property type="component" value="Unassembled WGS sequence"/>
</dbReference>
<accession>A0A1F8GFP3</accession>
<name>A0A1F8GFP3_9BACT</name>
<evidence type="ECO:0000313" key="2">
    <source>
        <dbReference type="Proteomes" id="UP000178911"/>
    </source>
</evidence>
<organism evidence="1 2">
    <name type="scientific">Candidatus Yanofskybacteria bacterium RIFCSPLOWO2_01_FULL_43_22</name>
    <dbReference type="NCBI Taxonomy" id="1802695"/>
    <lineage>
        <taxon>Bacteria</taxon>
        <taxon>Candidatus Yanofskyibacteriota</taxon>
    </lineage>
</organism>